<gene>
    <name evidence="4" type="ORF">C1E23_17905</name>
</gene>
<reference evidence="4 5" key="1">
    <citation type="submission" date="2018-01" db="EMBL/GenBank/DDBJ databases">
        <title>Co-occurrence of chitin degradation, pigmentation and bioactivity in marine Pseudoalteromonas.</title>
        <authorList>
            <person name="Paulsen S."/>
            <person name="Gram L."/>
            <person name="Machado H."/>
        </authorList>
    </citation>
    <scope>NUCLEOTIDE SEQUENCE [LARGE SCALE GENOMIC DNA]</scope>
    <source>
        <strain evidence="4 5">S3898</strain>
    </source>
</reference>
<accession>A0A4Q7IJK6</accession>
<keyword evidence="1 2" id="KW-0732">Signal</keyword>
<name>A0A4Q7IJK6_9GAMM</name>
<evidence type="ECO:0000259" key="3">
    <source>
        <dbReference type="PROSITE" id="PS51677"/>
    </source>
</evidence>
<dbReference type="Gene3D" id="3.20.20.370">
    <property type="entry name" value="Glycoside hydrolase/deacetylase"/>
    <property type="match status" value="1"/>
</dbReference>
<organism evidence="4 5">
    <name type="scientific">Pseudoalteromonas phenolica</name>
    <dbReference type="NCBI Taxonomy" id="161398"/>
    <lineage>
        <taxon>Bacteria</taxon>
        <taxon>Pseudomonadati</taxon>
        <taxon>Pseudomonadota</taxon>
        <taxon>Gammaproteobacteria</taxon>
        <taxon>Alteromonadales</taxon>
        <taxon>Pseudoalteromonadaceae</taxon>
        <taxon>Pseudoalteromonas</taxon>
    </lineage>
</organism>
<evidence type="ECO:0000256" key="1">
    <source>
        <dbReference type="ARBA" id="ARBA00022729"/>
    </source>
</evidence>
<dbReference type="SUPFAM" id="SSF88713">
    <property type="entry name" value="Glycoside hydrolase/deacetylase"/>
    <property type="match status" value="1"/>
</dbReference>
<dbReference type="PANTHER" id="PTHR34216">
    <property type="match status" value="1"/>
</dbReference>
<dbReference type="AlphaFoldDB" id="A0A4Q7IJK6"/>
<dbReference type="CDD" id="cd10967">
    <property type="entry name" value="CE4_GLA_like_6s"/>
    <property type="match status" value="1"/>
</dbReference>
<dbReference type="Proteomes" id="UP000291338">
    <property type="component" value="Unassembled WGS sequence"/>
</dbReference>
<dbReference type="PANTHER" id="PTHR34216:SF11">
    <property type="entry name" value="CHITOOLIGOSACCHARIDE DEACETYLASE"/>
    <property type="match status" value="1"/>
</dbReference>
<comment type="caution">
    <text evidence="4">The sequence shown here is derived from an EMBL/GenBank/DDBJ whole genome shotgun (WGS) entry which is preliminary data.</text>
</comment>
<evidence type="ECO:0000313" key="4">
    <source>
        <dbReference type="EMBL" id="RZQ51742.1"/>
    </source>
</evidence>
<proteinExistence type="predicted"/>
<dbReference type="GO" id="GO:0005975">
    <property type="term" value="P:carbohydrate metabolic process"/>
    <property type="evidence" value="ECO:0007669"/>
    <property type="project" value="InterPro"/>
</dbReference>
<dbReference type="InterPro" id="IPR002509">
    <property type="entry name" value="NODB_dom"/>
</dbReference>
<dbReference type="Pfam" id="PF01522">
    <property type="entry name" value="Polysacc_deac_1"/>
    <property type="match status" value="1"/>
</dbReference>
<feature type="signal peptide" evidence="2">
    <location>
        <begin position="1"/>
        <end position="21"/>
    </location>
</feature>
<evidence type="ECO:0000256" key="2">
    <source>
        <dbReference type="SAM" id="SignalP"/>
    </source>
</evidence>
<evidence type="ECO:0000313" key="5">
    <source>
        <dbReference type="Proteomes" id="UP000291338"/>
    </source>
</evidence>
<sequence>MKGLICGSIATYALSASVSFAFYPNNAKHAISISFDDARKSQVEVGLPILNKHQVKATFYLMPHHMQGKEKQWKQAAVAGHEIANHTANHLCTGNFQWLRQQNKGLEQVDLNFIKQDIEFAQNYIKQHTGVAAKGFAYPCGQKFVGRGKHVQSYVPVIAETFVYGRTWNDETANDPNYYDPAQIRAFNMDNKSFEEMKSLLELVKFKNAWIVLAGHEVGSEGLYTVKSEALEKLLVYLKDPKNGFWLATVNEVNHYIQNKKMEKPVD</sequence>
<dbReference type="PROSITE" id="PS51677">
    <property type="entry name" value="NODB"/>
    <property type="match status" value="1"/>
</dbReference>
<feature type="domain" description="NodB homology" evidence="3">
    <location>
        <begin position="29"/>
        <end position="248"/>
    </location>
</feature>
<protein>
    <submittedName>
        <fullName evidence="4">Polysaccharide deacetylase</fullName>
    </submittedName>
</protein>
<dbReference type="GO" id="GO:0016810">
    <property type="term" value="F:hydrolase activity, acting on carbon-nitrogen (but not peptide) bonds"/>
    <property type="evidence" value="ECO:0007669"/>
    <property type="project" value="InterPro"/>
</dbReference>
<dbReference type="EMBL" id="PPSX01000083">
    <property type="protein sequence ID" value="RZQ51742.1"/>
    <property type="molecule type" value="Genomic_DNA"/>
</dbReference>
<dbReference type="InterPro" id="IPR051398">
    <property type="entry name" value="Polysacch_Deacetylase"/>
</dbReference>
<dbReference type="InterPro" id="IPR011330">
    <property type="entry name" value="Glyco_hydro/deAcase_b/a-brl"/>
</dbReference>
<feature type="chain" id="PRO_5020245407" evidence="2">
    <location>
        <begin position="22"/>
        <end position="267"/>
    </location>
</feature>